<dbReference type="AlphaFoldDB" id="K2M9K4"/>
<gene>
    <name evidence="6" type="ORF">NA2_11550</name>
</gene>
<organism evidence="6 7">
    <name type="scientific">Nitratireductor pacificus pht-3B</name>
    <dbReference type="NCBI Taxonomy" id="391937"/>
    <lineage>
        <taxon>Bacteria</taxon>
        <taxon>Pseudomonadati</taxon>
        <taxon>Pseudomonadota</taxon>
        <taxon>Alphaproteobacteria</taxon>
        <taxon>Hyphomicrobiales</taxon>
        <taxon>Phyllobacteriaceae</taxon>
        <taxon>Nitratireductor</taxon>
    </lineage>
</organism>
<evidence type="ECO:0000256" key="3">
    <source>
        <dbReference type="ARBA" id="ARBA00022777"/>
    </source>
</evidence>
<keyword evidence="2" id="KW-0547">Nucleotide-binding</keyword>
<evidence type="ECO:0000259" key="5">
    <source>
        <dbReference type="PROSITE" id="PS50146"/>
    </source>
</evidence>
<evidence type="ECO:0000256" key="1">
    <source>
        <dbReference type="ARBA" id="ARBA00022679"/>
    </source>
</evidence>
<comment type="caution">
    <text evidence="6">The sequence shown here is derived from an EMBL/GenBank/DDBJ whole genome shotgun (WGS) entry which is preliminary data.</text>
</comment>
<dbReference type="InterPro" id="IPR001206">
    <property type="entry name" value="Diacylglycerol_kinase_cat_dom"/>
</dbReference>
<dbReference type="Gene3D" id="2.60.200.40">
    <property type="match status" value="1"/>
</dbReference>
<evidence type="ECO:0000313" key="6">
    <source>
        <dbReference type="EMBL" id="EKF18816.1"/>
    </source>
</evidence>
<dbReference type="EMBL" id="AMRM01000011">
    <property type="protein sequence ID" value="EKF18816.1"/>
    <property type="molecule type" value="Genomic_DNA"/>
</dbReference>
<keyword evidence="7" id="KW-1185">Reference proteome</keyword>
<accession>K2M9K4</accession>
<dbReference type="InterPro" id="IPR050187">
    <property type="entry name" value="Lipid_Phosphate_FormReg"/>
</dbReference>
<dbReference type="RefSeq" id="WP_008597062.1">
    <property type="nucleotide sequence ID" value="NZ_AMRM01000011.1"/>
</dbReference>
<sequence length="301" mass="33018">MHVLAVLNRGGGTLRDLDVQALAERIERIFTSAGHTVGISLAEGDDLVARMREAADDKRADVLLAGGGDGTISLAAGLLAHTDKALAVLPAGTMNLFARSLEIPLDLDQALEALASGEIRRVDIARANDRFFVHQFSVGMHPQLIRLRERMSFRSRIGKMLASVRAAVVTLGRPAALKVALEMGDRRILATTSSLAVTNNLYAEGQRLPFAAHPDGGRLGVYITRARRRRDLFRHFLNMGIGRWRQNQQVEIHETGEVVLTVPRQPRRFRCAIDGELCPLEQTTRIVMHPGALAVLVPVRP</sequence>
<proteinExistence type="predicted"/>
<dbReference type="PANTHER" id="PTHR12358:SF54">
    <property type="entry name" value="SPHINGOSINE KINASE RELATED PROTEIN"/>
    <property type="match status" value="1"/>
</dbReference>
<evidence type="ECO:0000313" key="7">
    <source>
        <dbReference type="Proteomes" id="UP000006786"/>
    </source>
</evidence>
<dbReference type="STRING" id="391937.NA2_11550"/>
<dbReference type="Proteomes" id="UP000006786">
    <property type="component" value="Unassembled WGS sequence"/>
</dbReference>
<dbReference type="Pfam" id="PF00781">
    <property type="entry name" value="DAGK_cat"/>
    <property type="match status" value="1"/>
</dbReference>
<protein>
    <submittedName>
        <fullName evidence="6">Diacylglycerol kinase catalytic subunit</fullName>
    </submittedName>
</protein>
<feature type="domain" description="DAGKc" evidence="5">
    <location>
        <begin position="1"/>
        <end position="131"/>
    </location>
</feature>
<reference evidence="6 7" key="1">
    <citation type="journal article" date="2012" name="J. Bacteriol.">
        <title>Genome Sequence of Nitratireductor pacificus Type Strain pht-3B.</title>
        <authorList>
            <person name="Lai Q."/>
            <person name="Li G."/>
            <person name="Shao Z."/>
        </authorList>
    </citation>
    <scope>NUCLEOTIDE SEQUENCE [LARGE SCALE GENOMIC DNA]</scope>
    <source>
        <strain evidence="7">pht-3B</strain>
    </source>
</reference>
<dbReference type="SMART" id="SM00046">
    <property type="entry name" value="DAGKc"/>
    <property type="match status" value="1"/>
</dbReference>
<dbReference type="eggNOG" id="COG1597">
    <property type="taxonomic scope" value="Bacteria"/>
</dbReference>
<dbReference type="PATRIC" id="fig|391937.3.peg.2379"/>
<dbReference type="OrthoDB" id="9815110at2"/>
<dbReference type="Gene3D" id="3.40.50.10330">
    <property type="entry name" value="Probable inorganic polyphosphate/atp-NAD kinase, domain 1"/>
    <property type="match status" value="1"/>
</dbReference>
<evidence type="ECO:0000256" key="4">
    <source>
        <dbReference type="ARBA" id="ARBA00022840"/>
    </source>
</evidence>
<name>K2M9K4_9HYPH</name>
<dbReference type="PROSITE" id="PS50146">
    <property type="entry name" value="DAGK"/>
    <property type="match status" value="1"/>
</dbReference>
<dbReference type="PANTHER" id="PTHR12358">
    <property type="entry name" value="SPHINGOSINE KINASE"/>
    <property type="match status" value="1"/>
</dbReference>
<dbReference type="Pfam" id="PF19279">
    <property type="entry name" value="YegS_C"/>
    <property type="match status" value="1"/>
</dbReference>
<keyword evidence="4" id="KW-0067">ATP-binding</keyword>
<evidence type="ECO:0000256" key="2">
    <source>
        <dbReference type="ARBA" id="ARBA00022741"/>
    </source>
</evidence>
<keyword evidence="1" id="KW-0808">Transferase</keyword>
<dbReference type="SUPFAM" id="SSF111331">
    <property type="entry name" value="NAD kinase/diacylglycerol kinase-like"/>
    <property type="match status" value="1"/>
</dbReference>
<dbReference type="InterPro" id="IPR016064">
    <property type="entry name" value="NAD/diacylglycerol_kinase_sf"/>
</dbReference>
<dbReference type="GO" id="GO:0016301">
    <property type="term" value="F:kinase activity"/>
    <property type="evidence" value="ECO:0007669"/>
    <property type="project" value="UniProtKB-KW"/>
</dbReference>
<dbReference type="InterPro" id="IPR045540">
    <property type="entry name" value="YegS/DAGK_C"/>
</dbReference>
<dbReference type="GO" id="GO:0005524">
    <property type="term" value="F:ATP binding"/>
    <property type="evidence" value="ECO:0007669"/>
    <property type="project" value="UniProtKB-KW"/>
</dbReference>
<dbReference type="InterPro" id="IPR017438">
    <property type="entry name" value="ATP-NAD_kinase_N"/>
</dbReference>
<keyword evidence="3 6" id="KW-0418">Kinase</keyword>